<protein>
    <recommendedName>
        <fullName evidence="8">Outer membrane protein assembly factor BamA</fullName>
    </recommendedName>
</protein>
<feature type="domain" description="POTRA" evidence="10">
    <location>
        <begin position="355"/>
        <end position="434"/>
    </location>
</feature>
<dbReference type="Pfam" id="PF07244">
    <property type="entry name" value="POTRA"/>
    <property type="match status" value="5"/>
</dbReference>
<dbReference type="PROSITE" id="PS51779">
    <property type="entry name" value="POTRA"/>
    <property type="match status" value="2"/>
</dbReference>
<dbReference type="GO" id="GO:0009279">
    <property type="term" value="C:cell outer membrane"/>
    <property type="evidence" value="ECO:0007669"/>
    <property type="project" value="UniProtKB-UniRule"/>
</dbReference>
<dbReference type="EMBL" id="CP063849">
    <property type="protein sequence ID" value="QOY92259.1"/>
    <property type="molecule type" value="Genomic_DNA"/>
</dbReference>
<evidence type="ECO:0000256" key="7">
    <source>
        <dbReference type="ARBA" id="ARBA00023237"/>
    </source>
</evidence>
<keyword evidence="2" id="KW-1134">Transmembrane beta strand</keyword>
<organism evidence="11 12">
    <name type="scientific">Paludibaculum fermentans</name>
    <dbReference type="NCBI Taxonomy" id="1473598"/>
    <lineage>
        <taxon>Bacteria</taxon>
        <taxon>Pseudomonadati</taxon>
        <taxon>Acidobacteriota</taxon>
        <taxon>Terriglobia</taxon>
        <taxon>Bryobacterales</taxon>
        <taxon>Bryobacteraceae</taxon>
        <taxon>Paludibaculum</taxon>
    </lineage>
</organism>
<reference evidence="11 12" key="1">
    <citation type="submission" date="2020-10" db="EMBL/GenBank/DDBJ databases">
        <title>Complete genome sequence of Paludibaculum fermentans P105T, a facultatively anaerobic acidobacterium capable of dissimilatory Fe(III) reduction.</title>
        <authorList>
            <person name="Dedysh S.N."/>
            <person name="Beletsky A.V."/>
            <person name="Kulichevskaya I.S."/>
            <person name="Mardanov A.V."/>
            <person name="Ravin N.V."/>
        </authorList>
    </citation>
    <scope>NUCLEOTIDE SEQUENCE [LARGE SCALE GENOMIC DNA]</scope>
    <source>
        <strain evidence="11 12">P105</strain>
    </source>
</reference>
<dbReference type="GO" id="GO:0071709">
    <property type="term" value="P:membrane assembly"/>
    <property type="evidence" value="ECO:0007669"/>
    <property type="project" value="InterPro"/>
</dbReference>
<feature type="compositionally biased region" description="Pro residues" evidence="9">
    <location>
        <begin position="43"/>
        <end position="59"/>
    </location>
</feature>
<dbReference type="InterPro" id="IPR034746">
    <property type="entry name" value="POTRA"/>
</dbReference>
<gene>
    <name evidence="11" type="primary">bamA</name>
    <name evidence="11" type="ORF">IRI77_34755</name>
</gene>
<dbReference type="PANTHER" id="PTHR12815">
    <property type="entry name" value="SORTING AND ASSEMBLY MACHINERY SAMM50 PROTEIN FAMILY MEMBER"/>
    <property type="match status" value="1"/>
</dbReference>
<evidence type="ECO:0000256" key="3">
    <source>
        <dbReference type="ARBA" id="ARBA00022692"/>
    </source>
</evidence>
<keyword evidence="7" id="KW-0998">Cell outer membrane</keyword>
<evidence type="ECO:0000313" key="12">
    <source>
        <dbReference type="Proteomes" id="UP000593892"/>
    </source>
</evidence>
<feature type="region of interest" description="Disordered" evidence="9">
    <location>
        <begin position="1"/>
        <end position="85"/>
    </location>
</feature>
<dbReference type="InterPro" id="IPR023707">
    <property type="entry name" value="OM_assembly_BamA"/>
</dbReference>
<dbReference type="Gene3D" id="2.40.160.50">
    <property type="entry name" value="membrane protein fhac: a member of the omp85/tpsb transporter family"/>
    <property type="match status" value="1"/>
</dbReference>
<dbReference type="InterPro" id="IPR000184">
    <property type="entry name" value="Bac_surfAg_D15"/>
</dbReference>
<keyword evidence="5" id="KW-0677">Repeat</keyword>
<evidence type="ECO:0000256" key="6">
    <source>
        <dbReference type="ARBA" id="ARBA00023136"/>
    </source>
</evidence>
<sequence>MIIAGAAGTVQAEPQAAPPQAQAPKPAEPKKASPFENVSPAPEAQPPKPAETKPAPPFETVPAPKEEQVKPPAGTPPVAEPAKAPQALPDVIEAIEFRGARRVPQDTLKALIMTKKGDYYDADGLHRDFMRLWNTGRFDDITIEREAGKVGWIVRFLVTERRVVRSIKYEGNKSITVSEILDRFKERRVGLSVEQQYEQGRVQRATNVLKEFLSERGRQFASVTPEIRQIPPSSVEVTFKIQEGAKVKVGKIDIEGNKVYADRAVIRAMKNLRPIGVPHSVFLESLFAKTFDSTKLEEDKERIRQFYASNGYFLARVTDHKVTMRDKAGASMPFTRAKAGKVADVTMNMDEGVLYRLNNINFVGVKLFRTPETLMRPLFGMDKGDVFSTEKLQKGFKNLTKLYGEFGYIDAVPEPDFNPLPEGKIDLTLNVDEGKQFFVRRIDFQGNTTTRDKVIRRELLVDEGDMYNTRLWDLSILRLNQLGYFEALKENESTNVTRDTKNNTVDLTVKVKERGKNSISLNGGVSGISGSFIGFGYSTNNFLGLGETLSLNAEIGDRMKNVTFGFTEPYLFDKPMQAGFTIYTQHFNYDQAREVSLFSGRNLIPLYNALGADNLLKYTSNGYGATFFVSYPLKRSFARLSMTYGIDRSNIVPNNTGSKSYFDYSNFLNFDGPNSLNGIVTSRVIPAYTYNTVDHPITPSRGRSLYASFSFAGGPLGGNVNLIEPTVSATYFRKGFSPKHVIGMRAMGRYISGYGDRVAPPFNRVFMGGEQDVRGFEIWGIGPFAYIPSSAAVNVRNNDGSARTQQVIVNGVLQSQNVTQNIPIYQLVFPGGDTQGVGNFEYRIPIVGPLVLAAFFDAGVNRISRDSQLRLNASRVDTLNGAFPQAGFDNKAFIVGESQKLRTSTGLELQIMMPVVNAPFRLYWAYNPTVVRQYFVPPIAVTPAMFPNYATYAYASQTFANPAPYYEKRTMFRFTISRTF</sequence>
<keyword evidence="6" id="KW-0472">Membrane</keyword>
<evidence type="ECO:0000256" key="8">
    <source>
        <dbReference type="NCBIfam" id="TIGR03303"/>
    </source>
</evidence>
<proteinExistence type="predicted"/>
<dbReference type="AlphaFoldDB" id="A0A7S7SP84"/>
<evidence type="ECO:0000259" key="10">
    <source>
        <dbReference type="PROSITE" id="PS51779"/>
    </source>
</evidence>
<evidence type="ECO:0000256" key="2">
    <source>
        <dbReference type="ARBA" id="ARBA00022452"/>
    </source>
</evidence>
<dbReference type="NCBIfam" id="TIGR03303">
    <property type="entry name" value="OM_YaeT"/>
    <property type="match status" value="1"/>
</dbReference>
<dbReference type="InterPro" id="IPR010827">
    <property type="entry name" value="BamA/TamA_POTRA"/>
</dbReference>
<accession>A0A7S7SP84</accession>
<evidence type="ECO:0000256" key="9">
    <source>
        <dbReference type="SAM" id="MobiDB-lite"/>
    </source>
</evidence>
<keyword evidence="4" id="KW-0732">Signal</keyword>
<name>A0A7S7SP84_PALFE</name>
<comment type="subcellular location">
    <subcellularLocation>
        <location evidence="1">Membrane</location>
    </subcellularLocation>
</comment>
<evidence type="ECO:0000256" key="4">
    <source>
        <dbReference type="ARBA" id="ARBA00022729"/>
    </source>
</evidence>
<feature type="domain" description="POTRA" evidence="10">
    <location>
        <begin position="437"/>
        <end position="514"/>
    </location>
</feature>
<evidence type="ECO:0000256" key="5">
    <source>
        <dbReference type="ARBA" id="ARBA00022737"/>
    </source>
</evidence>
<dbReference type="PANTHER" id="PTHR12815:SF47">
    <property type="entry name" value="TRANSLOCATION AND ASSEMBLY MODULE SUBUNIT TAMA"/>
    <property type="match status" value="1"/>
</dbReference>
<dbReference type="Proteomes" id="UP000593892">
    <property type="component" value="Chromosome"/>
</dbReference>
<dbReference type="Pfam" id="PF01103">
    <property type="entry name" value="Omp85"/>
    <property type="match status" value="1"/>
</dbReference>
<dbReference type="InterPro" id="IPR039910">
    <property type="entry name" value="D15-like"/>
</dbReference>
<keyword evidence="3" id="KW-0812">Transmembrane</keyword>
<dbReference type="KEGG" id="pfer:IRI77_34755"/>
<feature type="compositionally biased region" description="Low complexity" evidence="9">
    <location>
        <begin position="11"/>
        <end position="25"/>
    </location>
</feature>
<evidence type="ECO:0000313" key="11">
    <source>
        <dbReference type="EMBL" id="QOY92259.1"/>
    </source>
</evidence>
<dbReference type="Gene3D" id="3.10.20.310">
    <property type="entry name" value="membrane protein fhac"/>
    <property type="match status" value="5"/>
</dbReference>
<evidence type="ECO:0000256" key="1">
    <source>
        <dbReference type="ARBA" id="ARBA00004370"/>
    </source>
</evidence>
<keyword evidence="12" id="KW-1185">Reference proteome</keyword>